<protein>
    <recommendedName>
        <fullName evidence="4">Methyltransferase domain-containing protein</fullName>
    </recommendedName>
</protein>
<evidence type="ECO:0000313" key="3">
    <source>
        <dbReference type="Proteomes" id="UP000310066"/>
    </source>
</evidence>
<evidence type="ECO:0008006" key="4">
    <source>
        <dbReference type="Google" id="ProtNLM"/>
    </source>
</evidence>
<evidence type="ECO:0000256" key="1">
    <source>
        <dbReference type="SAM" id="MobiDB-lite"/>
    </source>
</evidence>
<dbReference type="EMBL" id="NAJP01000072">
    <property type="protein sequence ID" value="TKA35167.1"/>
    <property type="molecule type" value="Genomic_DNA"/>
</dbReference>
<dbReference type="Gene3D" id="3.40.50.150">
    <property type="entry name" value="Vaccinia Virus protein VP39"/>
    <property type="match status" value="1"/>
</dbReference>
<accession>A0A4U0UIA0</accession>
<gene>
    <name evidence="2" type="ORF">B0A54_13962</name>
</gene>
<dbReference type="Proteomes" id="UP000310066">
    <property type="component" value="Unassembled WGS sequence"/>
</dbReference>
<dbReference type="CDD" id="cd02440">
    <property type="entry name" value="AdoMet_MTases"/>
    <property type="match status" value="1"/>
</dbReference>
<dbReference type="PANTHER" id="PTHR14614">
    <property type="entry name" value="HEPATOCELLULAR CARCINOMA-ASSOCIATED ANTIGEN"/>
    <property type="match status" value="1"/>
</dbReference>
<dbReference type="InterPro" id="IPR029063">
    <property type="entry name" value="SAM-dependent_MTases_sf"/>
</dbReference>
<name>A0A4U0UIA0_9PEZI</name>
<dbReference type="OrthoDB" id="413520at2759"/>
<dbReference type="Pfam" id="PF10294">
    <property type="entry name" value="Methyltransf_16"/>
    <property type="match status" value="1"/>
</dbReference>
<feature type="compositionally biased region" description="Basic and acidic residues" evidence="1">
    <location>
        <begin position="359"/>
        <end position="372"/>
    </location>
</feature>
<dbReference type="InterPro" id="IPR019410">
    <property type="entry name" value="Methyltransf_16"/>
</dbReference>
<feature type="region of interest" description="Disordered" evidence="1">
    <location>
        <begin position="359"/>
        <end position="382"/>
    </location>
</feature>
<organism evidence="2 3">
    <name type="scientific">Friedmanniomyces endolithicus</name>
    <dbReference type="NCBI Taxonomy" id="329885"/>
    <lineage>
        <taxon>Eukaryota</taxon>
        <taxon>Fungi</taxon>
        <taxon>Dikarya</taxon>
        <taxon>Ascomycota</taxon>
        <taxon>Pezizomycotina</taxon>
        <taxon>Dothideomycetes</taxon>
        <taxon>Dothideomycetidae</taxon>
        <taxon>Mycosphaerellales</taxon>
        <taxon>Teratosphaeriaceae</taxon>
        <taxon>Friedmanniomyces</taxon>
    </lineage>
</organism>
<dbReference type="GO" id="GO:0008757">
    <property type="term" value="F:S-adenosylmethionine-dependent methyltransferase activity"/>
    <property type="evidence" value="ECO:0007669"/>
    <property type="project" value="UniProtKB-ARBA"/>
</dbReference>
<dbReference type="AlphaFoldDB" id="A0A4U0UIA0"/>
<dbReference type="STRING" id="329885.A0A4U0UIA0"/>
<proteinExistence type="predicted"/>
<evidence type="ECO:0000313" key="2">
    <source>
        <dbReference type="EMBL" id="TKA35167.1"/>
    </source>
</evidence>
<reference evidence="2 3" key="1">
    <citation type="submission" date="2017-03" db="EMBL/GenBank/DDBJ databases">
        <title>Genomes of endolithic fungi from Antarctica.</title>
        <authorList>
            <person name="Coleine C."/>
            <person name="Masonjones S."/>
            <person name="Stajich J.E."/>
        </authorList>
    </citation>
    <scope>NUCLEOTIDE SEQUENCE [LARGE SCALE GENOMIC DNA]</scope>
    <source>
        <strain evidence="2 3">CCFEE 5311</strain>
    </source>
</reference>
<comment type="caution">
    <text evidence="2">The sequence shown here is derived from an EMBL/GenBank/DDBJ whole genome shotgun (WGS) entry which is preliminary data.</text>
</comment>
<dbReference type="GO" id="GO:0005829">
    <property type="term" value="C:cytosol"/>
    <property type="evidence" value="ECO:0007669"/>
    <property type="project" value="TreeGrafter"/>
</dbReference>
<dbReference type="SUPFAM" id="SSF53335">
    <property type="entry name" value="S-adenosyl-L-methionine-dependent methyltransferases"/>
    <property type="match status" value="1"/>
</dbReference>
<dbReference type="PANTHER" id="PTHR14614:SF132">
    <property type="entry name" value="PROTEIN-LYSINE METHYLTRANSFERASE C42C1.13"/>
    <property type="match status" value="1"/>
</dbReference>
<sequence>MHYIRFLKTPKVEVKKGTVLLNAVITITTDLGETFHPQDLELIATVRSAEQDGEIYLRRKLQWPGGVRSHPITFDLTRQDVDWPACLHVAIKTTSSVAPPGFLPPIVDIWSGAMNPPAGHFESGWRVERRFTSLAERTVSLLEDAGDSIARHLWDGSQALAQHIDQTISLQMSSSPMPLLEYVLVSATYRRLNAIELGCGCGSVGISLAQSIPDCDVLLTDLPEVTELVDANIARMKPAISSKVRFQPLDWEQPLPKGLRSRTNDLVIVSECTYNTDTLQPLVNTLEALLARSPKAVIVVSTKTRHDSEAAFFDLMRDAGFVASGSMRVPLPGEPGNGYADWATDIGLHVFHGREHRLSLSPRERSAEEVPKARSPRKVRSR</sequence>